<dbReference type="SMART" id="SM00100">
    <property type="entry name" value="cNMP"/>
    <property type="match status" value="1"/>
</dbReference>
<evidence type="ECO:0000256" key="1">
    <source>
        <dbReference type="ARBA" id="ARBA00004651"/>
    </source>
</evidence>
<dbReference type="GeneTree" id="ENSGT00940000167392"/>
<evidence type="ECO:0000313" key="11">
    <source>
        <dbReference type="Ensembl" id="ENSCINP00000012821.3"/>
    </source>
</evidence>
<dbReference type="InterPro" id="IPR005821">
    <property type="entry name" value="Ion_trans_dom"/>
</dbReference>
<feature type="transmembrane region" description="Helical" evidence="9">
    <location>
        <begin position="187"/>
        <end position="208"/>
    </location>
</feature>
<dbReference type="HOGENOM" id="CLU_005746_15_2_1"/>
<organism evidence="11 12">
    <name type="scientific">Ciona intestinalis</name>
    <name type="common">Transparent sea squirt</name>
    <name type="synonym">Ascidia intestinalis</name>
    <dbReference type="NCBI Taxonomy" id="7719"/>
    <lineage>
        <taxon>Eukaryota</taxon>
        <taxon>Metazoa</taxon>
        <taxon>Chordata</taxon>
        <taxon>Tunicata</taxon>
        <taxon>Ascidiacea</taxon>
        <taxon>Phlebobranchia</taxon>
        <taxon>Cionidae</taxon>
        <taxon>Ciona</taxon>
    </lineage>
</organism>
<reference evidence="12" key="1">
    <citation type="journal article" date="2002" name="Science">
        <title>The draft genome of Ciona intestinalis: insights into chordate and vertebrate origins.</title>
        <authorList>
            <person name="Dehal P."/>
            <person name="Satou Y."/>
            <person name="Campbell R.K."/>
            <person name="Chapman J."/>
            <person name="Degnan B."/>
            <person name="De Tomaso A."/>
            <person name="Davidson B."/>
            <person name="Di Gregorio A."/>
            <person name="Gelpke M."/>
            <person name="Goodstein D.M."/>
            <person name="Harafuji N."/>
            <person name="Hastings K.E."/>
            <person name="Ho I."/>
            <person name="Hotta K."/>
            <person name="Huang W."/>
            <person name="Kawashima T."/>
            <person name="Lemaire P."/>
            <person name="Martinez D."/>
            <person name="Meinertzhagen I.A."/>
            <person name="Necula S."/>
            <person name="Nonaka M."/>
            <person name="Putnam N."/>
            <person name="Rash S."/>
            <person name="Saiga H."/>
            <person name="Satake M."/>
            <person name="Terry A."/>
            <person name="Yamada L."/>
            <person name="Wang H.G."/>
            <person name="Awazu S."/>
            <person name="Azumi K."/>
            <person name="Boore J."/>
            <person name="Branno M."/>
            <person name="Chin-Bow S."/>
            <person name="DeSantis R."/>
            <person name="Doyle S."/>
            <person name="Francino P."/>
            <person name="Keys D.N."/>
            <person name="Haga S."/>
            <person name="Hayashi H."/>
            <person name="Hino K."/>
            <person name="Imai K.S."/>
            <person name="Inaba K."/>
            <person name="Kano S."/>
            <person name="Kobayashi K."/>
            <person name="Kobayashi M."/>
            <person name="Lee B.I."/>
            <person name="Makabe K.W."/>
            <person name="Manohar C."/>
            <person name="Matassi G."/>
            <person name="Medina M."/>
            <person name="Mochizuki Y."/>
            <person name="Mount S."/>
            <person name="Morishita T."/>
            <person name="Miura S."/>
            <person name="Nakayama A."/>
            <person name="Nishizaka S."/>
            <person name="Nomoto H."/>
            <person name="Ohta F."/>
            <person name="Oishi K."/>
            <person name="Rigoutsos I."/>
            <person name="Sano M."/>
            <person name="Sasaki A."/>
            <person name="Sasakura Y."/>
            <person name="Shoguchi E."/>
            <person name="Shin-i T."/>
            <person name="Spagnuolo A."/>
            <person name="Stainier D."/>
            <person name="Suzuki M.M."/>
            <person name="Tassy O."/>
            <person name="Takatori N."/>
            <person name="Tokuoka M."/>
            <person name="Yagi K."/>
            <person name="Yoshizaki F."/>
            <person name="Wada S."/>
            <person name="Zhang C."/>
            <person name="Hyatt P.D."/>
            <person name="Larimer F."/>
            <person name="Detter C."/>
            <person name="Doggett N."/>
            <person name="Glavina T."/>
            <person name="Hawkins T."/>
            <person name="Richardson P."/>
            <person name="Lucas S."/>
            <person name="Kohara Y."/>
            <person name="Levine M."/>
            <person name="Satoh N."/>
            <person name="Rokhsar D.S."/>
        </authorList>
    </citation>
    <scope>NUCLEOTIDE SEQUENCE [LARGE SCALE GENOMIC DNA]</scope>
</reference>
<keyword evidence="8" id="KW-1071">Ligand-gated ion channel</keyword>
<dbReference type="GO" id="GO:0098855">
    <property type="term" value="C:HCN channel complex"/>
    <property type="evidence" value="ECO:0000318"/>
    <property type="project" value="GO_Central"/>
</dbReference>
<dbReference type="Pfam" id="PF08412">
    <property type="entry name" value="Ion_trans_N"/>
    <property type="match status" value="1"/>
</dbReference>
<dbReference type="GO" id="GO:0005249">
    <property type="term" value="F:voltage-gated potassium channel activity"/>
    <property type="evidence" value="ECO:0000318"/>
    <property type="project" value="GO_Central"/>
</dbReference>
<dbReference type="InterPro" id="IPR051413">
    <property type="entry name" value="K/Na_HCN_channel"/>
</dbReference>
<evidence type="ECO:0000256" key="6">
    <source>
        <dbReference type="ARBA" id="ARBA00023065"/>
    </source>
</evidence>
<dbReference type="AlphaFoldDB" id="F6YWA2"/>
<accession>F6YWA2</accession>
<dbReference type="CDD" id="cd00038">
    <property type="entry name" value="CAP_ED"/>
    <property type="match status" value="1"/>
</dbReference>
<dbReference type="GO" id="GO:0035725">
    <property type="term" value="P:sodium ion transmembrane transport"/>
    <property type="evidence" value="ECO:0000318"/>
    <property type="project" value="GO_Central"/>
</dbReference>
<dbReference type="Proteomes" id="UP000008144">
    <property type="component" value="Chromosome 10"/>
</dbReference>
<evidence type="ECO:0000259" key="10">
    <source>
        <dbReference type="PROSITE" id="PS50042"/>
    </source>
</evidence>
<dbReference type="PROSITE" id="PS00888">
    <property type="entry name" value="CNMP_BINDING_1"/>
    <property type="match status" value="1"/>
</dbReference>
<sequence>RKLYGSEKAVQDEHLRVIEAGGFIIHPFSNFRFTWDMLSALLIIANIIIIPMDLAFSGDRREVASMAFKLISDAWFLIDIILNFRTGISVIGTDSTIIELDPAKIRNRYLKGWFAIDFIASFPMDFILTYVVGQAPGKSHKAISLLRVGKGLSLIRVARIPRLIRGLHQWEEVFNLQYDMAVSLLRLAYLIFIIFLVCHWMGCLQYMVPMYYGFPEDTWVRMRGLDNPNITWWEAYSWSLFKSTSHMLCIGYSEVIPIGLIDLWMTMLSQIVGAILFAVFIGNAINLMEEMDASKNAYKMKLSQITEYLAFRRIPVKLRRKILDYFDIRYTGRLFDEEKILKELSPGLRRDIIWHNCADLIHSVPLFEDVSDGFIEDLGTKMVFTVYTADAEVVSEGEKAFHMFFILRGELVIEASDGSFMREISDGMHFGETCLLNQELRRAASVKAATNVHMYTLHRHDYQQVALRHPDDKKRIDTRFAKLRERSSQYDFIQKCQSNFKI</sequence>
<dbReference type="InterPro" id="IPR013621">
    <property type="entry name" value="Ion_trans_N"/>
</dbReference>
<evidence type="ECO:0000256" key="5">
    <source>
        <dbReference type="ARBA" id="ARBA00022989"/>
    </source>
</evidence>
<evidence type="ECO:0000256" key="8">
    <source>
        <dbReference type="ARBA" id="ARBA00023286"/>
    </source>
</evidence>
<protein>
    <recommendedName>
        <fullName evidence="10">Cyclic nucleotide-binding domain-containing protein</fullName>
    </recommendedName>
</protein>
<dbReference type="PANTHER" id="PTHR45689:SF5">
    <property type="entry name" value="I[[H]] CHANNEL, ISOFORM E"/>
    <property type="match status" value="1"/>
</dbReference>
<evidence type="ECO:0000256" key="3">
    <source>
        <dbReference type="ARBA" id="ARBA00022475"/>
    </source>
</evidence>
<proteinExistence type="predicted"/>
<dbReference type="InterPro" id="IPR000595">
    <property type="entry name" value="cNMP-bd_dom"/>
</dbReference>
<dbReference type="OMA" id="WHNCADL"/>
<dbReference type="PROSITE" id="PS50042">
    <property type="entry name" value="CNMP_BINDING_3"/>
    <property type="match status" value="1"/>
</dbReference>
<dbReference type="InterPro" id="IPR018488">
    <property type="entry name" value="cNMP-bd_CS"/>
</dbReference>
<dbReference type="Pfam" id="PF00520">
    <property type="entry name" value="Ion_trans"/>
    <property type="match status" value="1"/>
</dbReference>
<keyword evidence="4 9" id="KW-0812">Transmembrane</keyword>
<dbReference type="Pfam" id="PF00027">
    <property type="entry name" value="cNMP_binding"/>
    <property type="match status" value="1"/>
</dbReference>
<reference evidence="11" key="4">
    <citation type="submission" date="2025-09" db="UniProtKB">
        <authorList>
            <consortium name="Ensembl"/>
        </authorList>
    </citation>
    <scope>IDENTIFICATION</scope>
</reference>
<dbReference type="InterPro" id="IPR014710">
    <property type="entry name" value="RmlC-like_jellyroll"/>
</dbReference>
<dbReference type="SUPFAM" id="SSF81324">
    <property type="entry name" value="Voltage-gated potassium channels"/>
    <property type="match status" value="1"/>
</dbReference>
<dbReference type="Gene3D" id="1.10.287.630">
    <property type="entry name" value="Helix hairpin bin"/>
    <property type="match status" value="1"/>
</dbReference>
<dbReference type="Ensembl" id="ENSCINT00000012821.3">
    <property type="protein sequence ID" value="ENSCINP00000012821.3"/>
    <property type="gene ID" value="ENSCING00000006213.3"/>
</dbReference>
<dbReference type="SUPFAM" id="SSF51206">
    <property type="entry name" value="cAMP-binding domain-like"/>
    <property type="match status" value="1"/>
</dbReference>
<dbReference type="PANTHER" id="PTHR45689">
    <property type="entry name" value="I[[H]] CHANNEL, ISOFORM E"/>
    <property type="match status" value="1"/>
</dbReference>
<evidence type="ECO:0000256" key="7">
    <source>
        <dbReference type="ARBA" id="ARBA00023136"/>
    </source>
</evidence>
<dbReference type="Gene3D" id="2.60.120.10">
    <property type="entry name" value="Jelly Rolls"/>
    <property type="match status" value="1"/>
</dbReference>
<feature type="transmembrane region" description="Helical" evidence="9">
    <location>
        <begin position="37"/>
        <end position="58"/>
    </location>
</feature>
<evidence type="ECO:0000256" key="9">
    <source>
        <dbReference type="SAM" id="Phobius"/>
    </source>
</evidence>
<dbReference type="InParanoid" id="F6YWA2"/>
<reference evidence="11" key="2">
    <citation type="journal article" date="2008" name="Genome Biol.">
        <title>Improved genome assembly and evidence-based global gene model set for the chordate Ciona intestinalis: new insight into intron and operon populations.</title>
        <authorList>
            <person name="Satou Y."/>
            <person name="Mineta K."/>
            <person name="Ogasawara M."/>
            <person name="Sasakura Y."/>
            <person name="Shoguchi E."/>
            <person name="Ueno K."/>
            <person name="Yamada L."/>
            <person name="Matsumoto J."/>
            <person name="Wasserscheid J."/>
            <person name="Dewar K."/>
            <person name="Wiley G.B."/>
            <person name="Macmil S.L."/>
            <person name="Roe B.A."/>
            <person name="Zeller R.W."/>
            <person name="Hastings K.E."/>
            <person name="Lemaire P."/>
            <person name="Lindquist E."/>
            <person name="Endo T."/>
            <person name="Hotta K."/>
            <person name="Inaba K."/>
        </authorList>
    </citation>
    <scope>NUCLEOTIDE SEQUENCE [LARGE SCALE GENOMIC DNA]</scope>
    <source>
        <strain evidence="11">wild type</strain>
    </source>
</reference>
<feature type="transmembrane region" description="Helical" evidence="9">
    <location>
        <begin position="263"/>
        <end position="285"/>
    </location>
</feature>
<dbReference type="Gene3D" id="1.10.287.70">
    <property type="match status" value="1"/>
</dbReference>
<feature type="domain" description="Cyclic nucleotide-binding" evidence="10">
    <location>
        <begin position="366"/>
        <end position="483"/>
    </location>
</feature>
<dbReference type="EMBL" id="EAAA01000589">
    <property type="status" value="NOT_ANNOTATED_CDS"/>
    <property type="molecule type" value="Genomic_DNA"/>
</dbReference>
<dbReference type="GO" id="GO:0003254">
    <property type="term" value="P:regulation of membrane depolarization"/>
    <property type="evidence" value="ECO:0000318"/>
    <property type="project" value="GO_Central"/>
</dbReference>
<evidence type="ECO:0000256" key="2">
    <source>
        <dbReference type="ARBA" id="ARBA00022448"/>
    </source>
</evidence>
<evidence type="ECO:0000313" key="12">
    <source>
        <dbReference type="Proteomes" id="UP000008144"/>
    </source>
</evidence>
<keyword evidence="6" id="KW-0406">Ion transport</keyword>
<keyword evidence="5 9" id="KW-1133">Transmembrane helix</keyword>
<reference evidence="11" key="3">
    <citation type="submission" date="2025-08" db="UniProtKB">
        <authorList>
            <consortium name="Ensembl"/>
        </authorList>
    </citation>
    <scope>IDENTIFICATION</scope>
</reference>
<comment type="subcellular location">
    <subcellularLocation>
        <location evidence="1">Cell membrane</location>
        <topology evidence="1">Multi-pass membrane protein</topology>
    </subcellularLocation>
</comment>
<keyword evidence="12" id="KW-1185">Reference proteome</keyword>
<keyword evidence="3" id="KW-1003">Cell membrane</keyword>
<dbReference type="InterPro" id="IPR018490">
    <property type="entry name" value="cNMP-bd_dom_sf"/>
</dbReference>
<keyword evidence="8" id="KW-0407">Ion channel</keyword>
<dbReference type="GO" id="GO:0071805">
    <property type="term" value="P:potassium ion transmembrane transport"/>
    <property type="evidence" value="ECO:0000318"/>
    <property type="project" value="GO_Central"/>
</dbReference>
<evidence type="ECO:0000256" key="4">
    <source>
        <dbReference type="ARBA" id="ARBA00022692"/>
    </source>
</evidence>
<name>F6YWA2_CIOIN</name>
<keyword evidence="2" id="KW-0813">Transport</keyword>
<keyword evidence="7 9" id="KW-0472">Membrane</keyword>